<reference evidence="1 2" key="1">
    <citation type="submission" date="2019-10" db="EMBL/GenBank/DDBJ databases">
        <title>Assembly and Annotation for the nematode Trichostrongylus colubriformis.</title>
        <authorList>
            <person name="Martin J."/>
        </authorList>
    </citation>
    <scope>NUCLEOTIDE SEQUENCE [LARGE SCALE GENOMIC DNA]</scope>
    <source>
        <strain evidence="1">G859</strain>
        <tissue evidence="1">Whole worm</tissue>
    </source>
</reference>
<dbReference type="AlphaFoldDB" id="A0AAN8I9Y1"/>
<evidence type="ECO:0000313" key="1">
    <source>
        <dbReference type="EMBL" id="KAK5964711.1"/>
    </source>
</evidence>
<organism evidence="1 2">
    <name type="scientific">Trichostrongylus colubriformis</name>
    <name type="common">Black scour worm</name>
    <dbReference type="NCBI Taxonomy" id="6319"/>
    <lineage>
        <taxon>Eukaryota</taxon>
        <taxon>Metazoa</taxon>
        <taxon>Ecdysozoa</taxon>
        <taxon>Nematoda</taxon>
        <taxon>Chromadorea</taxon>
        <taxon>Rhabditida</taxon>
        <taxon>Rhabditina</taxon>
        <taxon>Rhabditomorpha</taxon>
        <taxon>Strongyloidea</taxon>
        <taxon>Trichostrongylidae</taxon>
        <taxon>Trichostrongylus</taxon>
    </lineage>
</organism>
<dbReference type="InterPro" id="IPR018244">
    <property type="entry name" value="Allrgn_V5/Tpx1_CS"/>
</dbReference>
<dbReference type="EMBL" id="WIXE01025426">
    <property type="protein sequence ID" value="KAK5964711.1"/>
    <property type="molecule type" value="Genomic_DNA"/>
</dbReference>
<dbReference type="PROSITE" id="PS01010">
    <property type="entry name" value="CRISP_2"/>
    <property type="match status" value="1"/>
</dbReference>
<dbReference type="SUPFAM" id="SSF55797">
    <property type="entry name" value="PR-1-like"/>
    <property type="match status" value="1"/>
</dbReference>
<name>A0AAN8I9Y1_TRICO</name>
<accession>A0AAN8I9Y1</accession>
<dbReference type="Gene3D" id="3.40.33.10">
    <property type="entry name" value="CAP"/>
    <property type="match status" value="1"/>
</dbReference>
<keyword evidence="2" id="KW-1185">Reference proteome</keyword>
<dbReference type="GO" id="GO:0005576">
    <property type="term" value="C:extracellular region"/>
    <property type="evidence" value="ECO:0007669"/>
    <property type="project" value="InterPro"/>
</dbReference>
<gene>
    <name evidence="1" type="ORF">GCK32_009290</name>
</gene>
<comment type="caution">
    <text evidence="1">The sequence shown here is derived from an EMBL/GenBank/DDBJ whole genome shotgun (WGS) entry which is preliminary data.</text>
</comment>
<protein>
    <submittedName>
        <fullName evidence="1">SCP domain-containing protein</fullName>
    </submittedName>
</protein>
<proteinExistence type="predicted"/>
<dbReference type="Proteomes" id="UP001331761">
    <property type="component" value="Unassembled WGS sequence"/>
</dbReference>
<evidence type="ECO:0000313" key="2">
    <source>
        <dbReference type="Proteomes" id="UP001331761"/>
    </source>
</evidence>
<dbReference type="InterPro" id="IPR035940">
    <property type="entry name" value="CAP_sf"/>
</dbReference>
<sequence length="67" mass="7293">MAWAATRQVGCGVRRCGPKTIVVCRYSPRGNIVNQAIYRMGPMCSACSRKGCTTDYLHRGLCSAPVI</sequence>